<proteinExistence type="predicted"/>
<name>A0A4S3TR61_9EURY</name>
<dbReference type="Proteomes" id="UP000318864">
    <property type="component" value="Unassembled WGS sequence"/>
</dbReference>
<sequence>MTATRRLLFVLACVVCLIAVASALPAADPRLDTPGGGEPTAGEWDSIDATPEFETEPVDDRAVDDPDDGDDEPHHTIEINGDLEAGNEVTVDIDSATPFNEREIDVDGERVGQTDWGRLDVTVPYTEEMTVDIAGENTSRTVDVETNATITHHDGAAPTQPYEISAAVGETPVENATVRLDGEAVNTTDEDGHGTVVLPDSAGPAELEVERGPVEGADTVDVAQPEVAFTSPALFPGFPAPVQVSADGAPIEGATVELEDGSSATTGSDGRASVWLPLENEATATGTVGEETTTATAGNLYQRLAILAVLVPGFVIGGLITYLRLVAAREKRRGGALDELFVGLADALGGLARAVGLLPRALAGLLESLSAVRFPSLPRLSVPQSGPGLGLSSIGSSVFALNRTLTSLPSIGSIRGSSGRTRGSLLENSPLDTVFGDDDDRDDEEPSAGVGGPALAAEPLEPRRPRAEIRAAWHAFLDRLEVDDRETATPGTVARRALAAGFPADSVRTLLALFRDVEYGGREPSPERVRTARETAAELQNHDSDEEGSQ</sequence>
<keyword evidence="2" id="KW-0472">Membrane</keyword>
<feature type="compositionally biased region" description="Acidic residues" evidence="1">
    <location>
        <begin position="435"/>
        <end position="446"/>
    </location>
</feature>
<feature type="region of interest" description="Disordered" evidence="1">
    <location>
        <begin position="27"/>
        <end position="75"/>
    </location>
</feature>
<dbReference type="OrthoDB" id="206550at2157"/>
<feature type="transmembrane region" description="Helical" evidence="2">
    <location>
        <begin position="304"/>
        <end position="323"/>
    </location>
</feature>
<organism evidence="4 5">
    <name type="scientific">Salinadaptatus halalkaliphilus</name>
    <dbReference type="NCBI Taxonomy" id="2419781"/>
    <lineage>
        <taxon>Archaea</taxon>
        <taxon>Methanobacteriati</taxon>
        <taxon>Methanobacteriota</taxon>
        <taxon>Stenosarchaea group</taxon>
        <taxon>Halobacteria</taxon>
        <taxon>Halobacteriales</taxon>
        <taxon>Natrialbaceae</taxon>
        <taxon>Salinadaptatus</taxon>
    </lineage>
</organism>
<protein>
    <submittedName>
        <fullName evidence="4">DUF4129 domain-containing protein</fullName>
    </submittedName>
</protein>
<feature type="domain" description="Protein-glutamine gamma-glutamyltransferase-like C-terminal" evidence="3">
    <location>
        <begin position="470"/>
        <end position="534"/>
    </location>
</feature>
<dbReference type="AlphaFoldDB" id="A0A4S3TR61"/>
<evidence type="ECO:0000259" key="3">
    <source>
        <dbReference type="Pfam" id="PF13559"/>
    </source>
</evidence>
<evidence type="ECO:0000313" key="4">
    <source>
        <dbReference type="EMBL" id="THE66816.1"/>
    </source>
</evidence>
<keyword evidence="5" id="KW-1185">Reference proteome</keyword>
<evidence type="ECO:0000313" key="5">
    <source>
        <dbReference type="Proteomes" id="UP000318864"/>
    </source>
</evidence>
<feature type="compositionally biased region" description="Low complexity" evidence="1">
    <location>
        <begin position="417"/>
        <end position="426"/>
    </location>
</feature>
<keyword evidence="2" id="KW-0812">Transmembrane</keyword>
<accession>A0A4S3TR61</accession>
<evidence type="ECO:0000256" key="2">
    <source>
        <dbReference type="SAM" id="Phobius"/>
    </source>
</evidence>
<dbReference type="InterPro" id="IPR025403">
    <property type="entry name" value="TgpA-like_C"/>
</dbReference>
<dbReference type="Pfam" id="PF13559">
    <property type="entry name" value="DUF4129"/>
    <property type="match status" value="1"/>
</dbReference>
<comment type="caution">
    <text evidence="4">The sequence shown here is derived from an EMBL/GenBank/DDBJ whole genome shotgun (WGS) entry which is preliminary data.</text>
</comment>
<keyword evidence="2" id="KW-1133">Transmembrane helix</keyword>
<feature type="compositionally biased region" description="Basic and acidic residues" evidence="1">
    <location>
        <begin position="520"/>
        <end position="543"/>
    </location>
</feature>
<feature type="region of interest" description="Disordered" evidence="1">
    <location>
        <begin position="417"/>
        <end position="463"/>
    </location>
</feature>
<feature type="region of interest" description="Disordered" evidence="1">
    <location>
        <begin position="520"/>
        <end position="550"/>
    </location>
</feature>
<evidence type="ECO:0000256" key="1">
    <source>
        <dbReference type="SAM" id="MobiDB-lite"/>
    </source>
</evidence>
<dbReference type="RefSeq" id="WP_141462780.1">
    <property type="nucleotide sequence ID" value="NZ_RBZW01000003.1"/>
</dbReference>
<dbReference type="EMBL" id="RBZW01000003">
    <property type="protein sequence ID" value="THE66816.1"/>
    <property type="molecule type" value="Genomic_DNA"/>
</dbReference>
<reference evidence="4 5" key="1">
    <citation type="submission" date="2018-10" db="EMBL/GenBank/DDBJ databases">
        <title>Natronolimnobius sp. XQ-INN 246 isolated from Inner Mongolia Autonomous Region of China.</title>
        <authorList>
            <person name="Xue Q."/>
        </authorList>
    </citation>
    <scope>NUCLEOTIDE SEQUENCE [LARGE SCALE GENOMIC DNA]</scope>
    <source>
        <strain evidence="4 5">XQ-INN 246</strain>
    </source>
</reference>
<gene>
    <name evidence="4" type="ORF">D8Y22_01465</name>
</gene>